<dbReference type="InterPro" id="IPR039182">
    <property type="entry name" value="Pop1"/>
</dbReference>
<feature type="domain" description="Pop1 N-terminal" evidence="5">
    <location>
        <begin position="156"/>
        <end position="229"/>
    </location>
</feature>
<feature type="region of interest" description="Disordered" evidence="4">
    <location>
        <begin position="587"/>
        <end position="621"/>
    </location>
</feature>
<dbReference type="AlphaFoldDB" id="A0AAD5W4B7"/>
<dbReference type="SUPFAM" id="SSF103025">
    <property type="entry name" value="Folate-binding domain"/>
    <property type="match status" value="1"/>
</dbReference>
<feature type="compositionally biased region" description="Basic residues" evidence="4">
    <location>
        <begin position="1"/>
        <end position="10"/>
    </location>
</feature>
<dbReference type="EMBL" id="JANIEX010000111">
    <property type="protein sequence ID" value="KAJ3573212.1"/>
    <property type="molecule type" value="Genomic_DNA"/>
</dbReference>
<sequence length="841" mass="94459">MSSARGSKRKNGGDEMTGREKKKQKMNVARTIPVQSSVAHLTGTGVVNGMSGLPSALDVEKFAEVCPIFYLPRRNHSPDLQARAFEIDAMEKSMKTASGASTQRAWQALPRHLRRRAASHDVRRVPARLREKAKAEMDPMRKKLLSRKLPKAGKTKRVTKTVSFMKRQHDKTWLETHLWHAKRMKMENMWGYRLAVQPTEKSFRPSHRASMHASILHDASYMATLEMKGPQSALVAILELICDLQGSGPGAVRWVTGSRVFDTHIYECGAYPFGLLGSATIMWRPINTQSGDQVLPQPGTSQKDKEIAVAAPKAVTTPNNQLRTLWLRIHPVIFDDVTRELQKATSRFLSRPRSSTEEIEVEIADLRGQINAFEIMGPKSSQVLRGALTAVNGDERPDFKKFWSSLSVVQTPGSIPRATVIGFTAVDPRLKFVLHLLSFGKNLVPGTSLTPTRQDDRIPLLLIRRTLETPGAETQSIHGYTLLLPAGWSMAFWSSLIYTGTRVGGQRERQTQAYEAGVAYFPRDYPFSPAYDSWTEKRAKEEETTWLRKPPAKRVNYEKLDVRSPWRADWEVVLGLKEAVPFVQPEREVVSKSKNKNKGKKDKGKGKAIEEASEEFTTTQRDEPMDVDMDEVQPDDDEGLNVDVPEDSMIMEVDESEVKPWLLRGSDTAEILGKLKGNPGPSLLTEINQLRHKRSLEPLNSSINADDLLKNALVNVKVIMFKEGVPEDMAMIYRVSDEEATTWEQLMAGNESSVTPLQLANRRPPQENIIGYVTTGHYSLARGEGFALGAVPLTRLLGLEAQQRRLHPGQPADKQTLFVKVRNINGQQCRPAQLRLLEYKR</sequence>
<proteinExistence type="predicted"/>
<evidence type="ECO:0000256" key="2">
    <source>
        <dbReference type="ARBA" id="ARBA00022694"/>
    </source>
</evidence>
<evidence type="ECO:0000259" key="5">
    <source>
        <dbReference type="Pfam" id="PF06978"/>
    </source>
</evidence>
<dbReference type="GO" id="GO:0000172">
    <property type="term" value="C:ribonuclease MRP complex"/>
    <property type="evidence" value="ECO:0007669"/>
    <property type="project" value="InterPro"/>
</dbReference>
<dbReference type="Pfam" id="PF08170">
    <property type="entry name" value="POPLD"/>
    <property type="match status" value="1"/>
</dbReference>
<feature type="compositionally biased region" description="Basic residues" evidence="4">
    <location>
        <begin position="593"/>
        <end position="604"/>
    </location>
</feature>
<feature type="domain" description="POP1 C-terminal" evidence="7">
    <location>
        <begin position="761"/>
        <end position="836"/>
    </location>
</feature>
<dbReference type="Pfam" id="PF06978">
    <property type="entry name" value="POP1_N"/>
    <property type="match status" value="2"/>
</dbReference>
<comment type="caution">
    <text evidence="8">The sequence shown here is derived from an EMBL/GenBank/DDBJ whole genome shotgun (WGS) entry which is preliminary data.</text>
</comment>
<keyword evidence="9" id="KW-1185">Reference proteome</keyword>
<evidence type="ECO:0000259" key="7">
    <source>
        <dbReference type="Pfam" id="PF22770"/>
    </source>
</evidence>
<name>A0AAD5W4B7_9AGAR</name>
<dbReference type="Pfam" id="PF22770">
    <property type="entry name" value="POP1_C"/>
    <property type="match status" value="1"/>
</dbReference>
<protein>
    <recommendedName>
        <fullName evidence="10">POP1-domain-containing protein</fullName>
    </recommendedName>
</protein>
<dbReference type="InterPro" id="IPR055079">
    <property type="entry name" value="POP1_C"/>
</dbReference>
<comment type="subcellular location">
    <subcellularLocation>
        <location evidence="1">Nucleus</location>
    </subcellularLocation>
</comment>
<dbReference type="GO" id="GO:0001682">
    <property type="term" value="P:tRNA 5'-leader removal"/>
    <property type="evidence" value="ECO:0007669"/>
    <property type="project" value="InterPro"/>
</dbReference>
<dbReference type="GO" id="GO:0005655">
    <property type="term" value="C:nucleolar ribonuclease P complex"/>
    <property type="evidence" value="ECO:0007669"/>
    <property type="project" value="InterPro"/>
</dbReference>
<gene>
    <name evidence="8" type="ORF">NP233_g2576</name>
</gene>
<dbReference type="PANTHER" id="PTHR22731:SF3">
    <property type="entry name" value="RIBONUCLEASES P_MRP PROTEIN SUBUNIT POP1"/>
    <property type="match status" value="1"/>
</dbReference>
<feature type="region of interest" description="Disordered" evidence="4">
    <location>
        <begin position="1"/>
        <end position="27"/>
    </location>
</feature>
<feature type="domain" description="POPLD" evidence="6">
    <location>
        <begin position="479"/>
        <end position="570"/>
    </location>
</feature>
<evidence type="ECO:0000256" key="3">
    <source>
        <dbReference type="ARBA" id="ARBA00023242"/>
    </source>
</evidence>
<dbReference type="PANTHER" id="PTHR22731">
    <property type="entry name" value="RIBONUCLEASES P/MRP PROTEIN SUBUNIT POP1"/>
    <property type="match status" value="1"/>
</dbReference>
<keyword evidence="3" id="KW-0539">Nucleus</keyword>
<dbReference type="Proteomes" id="UP001213000">
    <property type="component" value="Unassembled WGS sequence"/>
</dbReference>
<reference evidence="8" key="1">
    <citation type="submission" date="2022-07" db="EMBL/GenBank/DDBJ databases">
        <title>Genome Sequence of Leucocoprinus birnbaumii.</title>
        <authorList>
            <person name="Buettner E."/>
        </authorList>
    </citation>
    <scope>NUCLEOTIDE SEQUENCE</scope>
    <source>
        <strain evidence="8">VT141</strain>
    </source>
</reference>
<evidence type="ECO:0008006" key="10">
    <source>
        <dbReference type="Google" id="ProtNLM"/>
    </source>
</evidence>
<organism evidence="8 9">
    <name type="scientific">Leucocoprinus birnbaumii</name>
    <dbReference type="NCBI Taxonomy" id="56174"/>
    <lineage>
        <taxon>Eukaryota</taxon>
        <taxon>Fungi</taxon>
        <taxon>Dikarya</taxon>
        <taxon>Basidiomycota</taxon>
        <taxon>Agaricomycotina</taxon>
        <taxon>Agaricomycetes</taxon>
        <taxon>Agaricomycetidae</taxon>
        <taxon>Agaricales</taxon>
        <taxon>Agaricineae</taxon>
        <taxon>Agaricaceae</taxon>
        <taxon>Leucocoprinus</taxon>
    </lineage>
</organism>
<dbReference type="InterPro" id="IPR012590">
    <property type="entry name" value="POPLD_dom"/>
</dbReference>
<evidence type="ECO:0000259" key="6">
    <source>
        <dbReference type="Pfam" id="PF08170"/>
    </source>
</evidence>
<evidence type="ECO:0000313" key="8">
    <source>
        <dbReference type="EMBL" id="KAJ3573212.1"/>
    </source>
</evidence>
<evidence type="ECO:0000256" key="1">
    <source>
        <dbReference type="ARBA" id="ARBA00004123"/>
    </source>
</evidence>
<dbReference type="InterPro" id="IPR009723">
    <property type="entry name" value="Pop1_N"/>
</dbReference>
<feature type="domain" description="Pop1 N-terminal" evidence="5">
    <location>
        <begin position="80"/>
        <end position="151"/>
    </location>
</feature>
<evidence type="ECO:0000313" key="9">
    <source>
        <dbReference type="Proteomes" id="UP001213000"/>
    </source>
</evidence>
<accession>A0AAD5W4B7</accession>
<evidence type="ECO:0000256" key="4">
    <source>
        <dbReference type="SAM" id="MobiDB-lite"/>
    </source>
</evidence>
<keyword evidence="2" id="KW-0819">tRNA processing</keyword>